<evidence type="ECO:0000256" key="7">
    <source>
        <dbReference type="SAM" id="Phobius"/>
    </source>
</evidence>
<organism evidence="10 11">
    <name type="scientific">Terriglobus albidus</name>
    <dbReference type="NCBI Taxonomy" id="1592106"/>
    <lineage>
        <taxon>Bacteria</taxon>
        <taxon>Pseudomonadati</taxon>
        <taxon>Acidobacteriota</taxon>
        <taxon>Terriglobia</taxon>
        <taxon>Terriglobales</taxon>
        <taxon>Acidobacteriaceae</taxon>
        <taxon>Terriglobus</taxon>
    </lineage>
</organism>
<dbReference type="EMBL" id="CP042806">
    <property type="protein sequence ID" value="QEE29797.1"/>
    <property type="molecule type" value="Genomic_DNA"/>
</dbReference>
<evidence type="ECO:0000256" key="1">
    <source>
        <dbReference type="ARBA" id="ARBA00004651"/>
    </source>
</evidence>
<dbReference type="RefSeq" id="WP_147649067.1">
    <property type="nucleotide sequence ID" value="NZ_CP042806.1"/>
</dbReference>
<feature type="transmembrane region" description="Helical" evidence="7">
    <location>
        <begin position="127"/>
        <end position="151"/>
    </location>
</feature>
<comment type="subcellular location">
    <subcellularLocation>
        <location evidence="1">Cell membrane</location>
        <topology evidence="1">Multi-pass membrane protein</topology>
    </subcellularLocation>
</comment>
<sequence length="416" mass="46199">MHVLPALLAEIPFWKNPDYLKRAAITLLILVTAFLLWRLLRRGRARLDDLLQSKRRTVPPLHIRGLQLLTGSQIVSALSLLSLTLFYGLALLNVIVALLLTFSQFPATERYVNLVLGWVLTPLHDLYYGFLASLPNLITILVIAILTRFILKAVSFLFTKADEGAINLSPWVHRDVALPTGQIVRAVIILIALFLIAPRIPGTGSEAAKGLSVVIGLMVSFGSSSTVGNVIAGIVLTYMRPFRVGDRVQIQGTTGDVMERTFLYTKLLTPKNEEVLIPSTKALDGNITNYSAQARSGNLILYTTVTIGYDTPWQTIHQLLIDAALKTEMVEPNPQPFVLQTALDDFYIHYQVNAFTAHAEAMPRIYSELHRNIQDAFNAAGMEIMSPHYTQLRDGNQSTVQGPLKPKATRFRVAMD</sequence>
<dbReference type="Pfam" id="PF21082">
    <property type="entry name" value="MS_channel_3rd"/>
    <property type="match status" value="1"/>
</dbReference>
<evidence type="ECO:0000256" key="5">
    <source>
        <dbReference type="ARBA" id="ARBA00022989"/>
    </source>
</evidence>
<dbReference type="GO" id="GO:0008381">
    <property type="term" value="F:mechanosensitive monoatomic ion channel activity"/>
    <property type="evidence" value="ECO:0007669"/>
    <property type="project" value="InterPro"/>
</dbReference>
<feature type="domain" description="Mechanosensitive ion channel MscS C-terminal" evidence="9">
    <location>
        <begin position="303"/>
        <end position="384"/>
    </location>
</feature>
<dbReference type="InterPro" id="IPR045275">
    <property type="entry name" value="MscS_archaea/bacteria_type"/>
</dbReference>
<keyword evidence="5 7" id="KW-1133">Transmembrane helix</keyword>
<feature type="transmembrane region" description="Helical" evidence="7">
    <location>
        <begin position="213"/>
        <end position="239"/>
    </location>
</feature>
<dbReference type="Gene3D" id="3.30.70.100">
    <property type="match status" value="1"/>
</dbReference>
<feature type="domain" description="Mechanosensitive ion channel MscS" evidence="8">
    <location>
        <begin position="226"/>
        <end position="291"/>
    </location>
</feature>
<feature type="transmembrane region" description="Helical" evidence="7">
    <location>
        <begin position="74"/>
        <end position="107"/>
    </location>
</feature>
<dbReference type="InterPro" id="IPR011066">
    <property type="entry name" value="MscS_channel_C_sf"/>
</dbReference>
<gene>
    <name evidence="10" type="ORF">FTW19_18495</name>
</gene>
<feature type="transmembrane region" description="Helical" evidence="7">
    <location>
        <begin position="20"/>
        <end position="40"/>
    </location>
</feature>
<dbReference type="KEGG" id="talb:FTW19_18495"/>
<keyword evidence="11" id="KW-1185">Reference proteome</keyword>
<accession>A0A5B9EHG8</accession>
<comment type="similarity">
    <text evidence="2">Belongs to the MscS (TC 1.A.23) family.</text>
</comment>
<dbReference type="AlphaFoldDB" id="A0A5B9EHG8"/>
<evidence type="ECO:0000259" key="9">
    <source>
        <dbReference type="Pfam" id="PF21082"/>
    </source>
</evidence>
<evidence type="ECO:0000256" key="6">
    <source>
        <dbReference type="ARBA" id="ARBA00023136"/>
    </source>
</evidence>
<keyword evidence="4 7" id="KW-0812">Transmembrane</keyword>
<dbReference type="GO" id="GO:0005886">
    <property type="term" value="C:plasma membrane"/>
    <property type="evidence" value="ECO:0007669"/>
    <property type="project" value="UniProtKB-SubCell"/>
</dbReference>
<dbReference type="Pfam" id="PF00924">
    <property type="entry name" value="MS_channel_2nd"/>
    <property type="match status" value="1"/>
</dbReference>
<dbReference type="PANTHER" id="PTHR30221:SF18">
    <property type="entry name" value="SLL0590 PROTEIN"/>
    <property type="match status" value="1"/>
</dbReference>
<dbReference type="InterPro" id="IPR023408">
    <property type="entry name" value="MscS_beta-dom_sf"/>
</dbReference>
<evidence type="ECO:0000259" key="8">
    <source>
        <dbReference type="Pfam" id="PF00924"/>
    </source>
</evidence>
<evidence type="ECO:0000256" key="2">
    <source>
        <dbReference type="ARBA" id="ARBA00008017"/>
    </source>
</evidence>
<evidence type="ECO:0000313" key="10">
    <source>
        <dbReference type="EMBL" id="QEE29797.1"/>
    </source>
</evidence>
<evidence type="ECO:0000256" key="3">
    <source>
        <dbReference type="ARBA" id="ARBA00022475"/>
    </source>
</evidence>
<protein>
    <submittedName>
        <fullName evidence="10">Mechanosensitive ion channel</fullName>
    </submittedName>
</protein>
<dbReference type="Proteomes" id="UP000321820">
    <property type="component" value="Chromosome"/>
</dbReference>
<keyword evidence="3" id="KW-1003">Cell membrane</keyword>
<dbReference type="SUPFAM" id="SSF50182">
    <property type="entry name" value="Sm-like ribonucleoproteins"/>
    <property type="match status" value="1"/>
</dbReference>
<reference evidence="10 11" key="1">
    <citation type="submission" date="2019-08" db="EMBL/GenBank/DDBJ databases">
        <title>Complete genome sequence of Terriglobus albidus strain ORNL.</title>
        <authorList>
            <person name="Podar M."/>
        </authorList>
    </citation>
    <scope>NUCLEOTIDE SEQUENCE [LARGE SCALE GENOMIC DNA]</scope>
    <source>
        <strain evidence="10 11">ORNL</strain>
    </source>
</reference>
<evidence type="ECO:0000256" key="4">
    <source>
        <dbReference type="ARBA" id="ARBA00022692"/>
    </source>
</evidence>
<feature type="transmembrane region" description="Helical" evidence="7">
    <location>
        <begin position="183"/>
        <end position="201"/>
    </location>
</feature>
<dbReference type="OrthoDB" id="9809206at2"/>
<evidence type="ECO:0000313" key="11">
    <source>
        <dbReference type="Proteomes" id="UP000321820"/>
    </source>
</evidence>
<proteinExistence type="inferred from homology"/>
<dbReference type="SUPFAM" id="SSF82689">
    <property type="entry name" value="Mechanosensitive channel protein MscS (YggB), C-terminal domain"/>
    <property type="match status" value="1"/>
</dbReference>
<dbReference type="InterPro" id="IPR049278">
    <property type="entry name" value="MS_channel_C"/>
</dbReference>
<dbReference type="InterPro" id="IPR010920">
    <property type="entry name" value="LSM_dom_sf"/>
</dbReference>
<dbReference type="InterPro" id="IPR006685">
    <property type="entry name" value="MscS_channel_2nd"/>
</dbReference>
<keyword evidence="6 7" id="KW-0472">Membrane</keyword>
<name>A0A5B9EHG8_9BACT</name>
<dbReference type="Gene3D" id="2.30.30.60">
    <property type="match status" value="1"/>
</dbReference>
<dbReference type="PANTHER" id="PTHR30221">
    <property type="entry name" value="SMALL-CONDUCTANCE MECHANOSENSITIVE CHANNEL"/>
    <property type="match status" value="1"/>
</dbReference>
<dbReference type="Gene3D" id="1.10.287.1260">
    <property type="match status" value="1"/>
</dbReference>